<feature type="transmembrane region" description="Helical" evidence="1">
    <location>
        <begin position="43"/>
        <end position="63"/>
    </location>
</feature>
<keyword evidence="1" id="KW-0812">Transmembrane</keyword>
<dbReference type="PANTHER" id="PTHR30128:SF19">
    <property type="entry name" value="PHOTOSYSTEM I P700 CHLOROPHYLL A APOPROTEIN A1-RELATED"/>
    <property type="match status" value="1"/>
</dbReference>
<evidence type="ECO:0000313" key="2">
    <source>
        <dbReference type="EMBL" id="KAL3506768.1"/>
    </source>
</evidence>
<proteinExistence type="predicted"/>
<dbReference type="AlphaFoldDB" id="A0ABD2YID0"/>
<sequence>MWIGGFLIVGVAAHATIFMVRDYGLTTRYNDLLDHVLRYRDAIISHLNWACIFLSFHSFGLYIHNDTMSVLGRPQDMFSNTAIRLQPVFAQWIQNTHVLPLGAMVPGATASTSLTLGVLNVSIQWTSIVEERAGGVTCYLLGGIATTWAFFLARIIAVSEIFMLKTPIQAVIYLGLIKEQELAF</sequence>
<dbReference type="EMBL" id="JBJUIK010000013">
    <property type="protein sequence ID" value="KAL3506768.1"/>
    <property type="molecule type" value="Genomic_DNA"/>
</dbReference>
<keyword evidence="3" id="KW-1185">Reference proteome</keyword>
<dbReference type="InterPro" id="IPR036408">
    <property type="entry name" value="PSI_PsaA/B_sf"/>
</dbReference>
<protein>
    <submittedName>
        <fullName evidence="2">Uncharacterized protein</fullName>
    </submittedName>
</protein>
<organism evidence="2 3">
    <name type="scientific">Cinchona calisaya</name>
    <dbReference type="NCBI Taxonomy" id="153742"/>
    <lineage>
        <taxon>Eukaryota</taxon>
        <taxon>Viridiplantae</taxon>
        <taxon>Streptophyta</taxon>
        <taxon>Embryophyta</taxon>
        <taxon>Tracheophyta</taxon>
        <taxon>Spermatophyta</taxon>
        <taxon>Magnoliopsida</taxon>
        <taxon>eudicotyledons</taxon>
        <taxon>Gunneridae</taxon>
        <taxon>Pentapetalae</taxon>
        <taxon>asterids</taxon>
        <taxon>lamiids</taxon>
        <taxon>Gentianales</taxon>
        <taxon>Rubiaceae</taxon>
        <taxon>Cinchonoideae</taxon>
        <taxon>Cinchoneae</taxon>
        <taxon>Cinchona</taxon>
    </lineage>
</organism>
<keyword evidence="1" id="KW-1133">Transmembrane helix</keyword>
<reference evidence="2 3" key="1">
    <citation type="submission" date="2024-11" db="EMBL/GenBank/DDBJ databases">
        <title>A near-complete genome assembly of Cinchona calisaya.</title>
        <authorList>
            <person name="Lian D.C."/>
            <person name="Zhao X.W."/>
            <person name="Wei L."/>
        </authorList>
    </citation>
    <scope>NUCLEOTIDE SEQUENCE [LARGE SCALE GENOMIC DNA]</scope>
    <source>
        <tissue evidence="2">Nenye</tissue>
    </source>
</reference>
<dbReference type="InterPro" id="IPR001280">
    <property type="entry name" value="PSI_PsaA/B"/>
</dbReference>
<gene>
    <name evidence="2" type="ORF">ACH5RR_032150</name>
</gene>
<comment type="caution">
    <text evidence="2">The sequence shown here is derived from an EMBL/GenBank/DDBJ whole genome shotgun (WGS) entry which is preliminary data.</text>
</comment>
<keyword evidence="1" id="KW-0472">Membrane</keyword>
<evidence type="ECO:0000256" key="1">
    <source>
        <dbReference type="SAM" id="Phobius"/>
    </source>
</evidence>
<evidence type="ECO:0000313" key="3">
    <source>
        <dbReference type="Proteomes" id="UP001630127"/>
    </source>
</evidence>
<name>A0ABD2YID0_9GENT</name>
<dbReference type="SUPFAM" id="SSF81558">
    <property type="entry name" value="Photosystem I subunits PsaA/PsaB"/>
    <property type="match status" value="1"/>
</dbReference>
<dbReference type="Pfam" id="PF00223">
    <property type="entry name" value="PsaA_PsaB"/>
    <property type="match status" value="1"/>
</dbReference>
<dbReference type="Proteomes" id="UP001630127">
    <property type="component" value="Unassembled WGS sequence"/>
</dbReference>
<accession>A0ABD2YID0</accession>
<dbReference type="Gene3D" id="1.20.1130.10">
    <property type="entry name" value="Photosystem I PsaA/PsaB"/>
    <property type="match status" value="2"/>
</dbReference>
<dbReference type="PANTHER" id="PTHR30128">
    <property type="entry name" value="OUTER MEMBRANE PROTEIN, OMPA-RELATED"/>
    <property type="match status" value="1"/>
</dbReference>